<comment type="caution">
    <text evidence="2">The sequence shown here is derived from an EMBL/GenBank/DDBJ whole genome shotgun (WGS) entry which is preliminary data.</text>
</comment>
<evidence type="ECO:0000259" key="1">
    <source>
        <dbReference type="Pfam" id="PF06722"/>
    </source>
</evidence>
<accession>X8BF08</accession>
<dbReference type="InterPro" id="IPR050426">
    <property type="entry name" value="Glycosyltransferase_28"/>
</dbReference>
<dbReference type="EMBL" id="JAOB01000042">
    <property type="protein sequence ID" value="EUA42717.1"/>
    <property type="molecule type" value="Genomic_DNA"/>
</dbReference>
<dbReference type="Gene3D" id="3.40.50.2000">
    <property type="entry name" value="Glycogen Phosphorylase B"/>
    <property type="match status" value="1"/>
</dbReference>
<dbReference type="AlphaFoldDB" id="X8BF08"/>
<dbReference type="InterPro" id="IPR010610">
    <property type="entry name" value="EryCIII-like_C"/>
</dbReference>
<protein>
    <recommendedName>
        <fullName evidence="1">Erythromycin biosynthesis protein CIII-like C-terminal domain-containing protein</fullName>
    </recommendedName>
</protein>
<feature type="domain" description="Erythromycin biosynthesis protein CIII-like C-terminal" evidence="1">
    <location>
        <begin position="22"/>
        <end position="84"/>
    </location>
</feature>
<proteinExistence type="predicted"/>
<evidence type="ECO:0000313" key="2">
    <source>
        <dbReference type="EMBL" id="EUA42717.1"/>
    </source>
</evidence>
<dbReference type="PATRIC" id="fig|1299334.3.peg.4729"/>
<organism evidence="2">
    <name type="scientific">Mycobacterium xenopi 4042</name>
    <dbReference type="NCBI Taxonomy" id="1299334"/>
    <lineage>
        <taxon>Bacteria</taxon>
        <taxon>Bacillati</taxon>
        <taxon>Actinomycetota</taxon>
        <taxon>Actinomycetes</taxon>
        <taxon>Mycobacteriales</taxon>
        <taxon>Mycobacteriaceae</taxon>
        <taxon>Mycobacterium</taxon>
    </lineage>
</organism>
<dbReference type="SUPFAM" id="SSF53756">
    <property type="entry name" value="UDP-Glycosyltransferase/glycogen phosphorylase"/>
    <property type="match status" value="1"/>
</dbReference>
<dbReference type="PANTHER" id="PTHR48050">
    <property type="entry name" value="STEROL 3-BETA-GLUCOSYLTRANSFERASE"/>
    <property type="match status" value="1"/>
</dbReference>
<dbReference type="GO" id="GO:0016757">
    <property type="term" value="F:glycosyltransferase activity"/>
    <property type="evidence" value="ECO:0007669"/>
    <property type="project" value="UniProtKB-ARBA"/>
</dbReference>
<gene>
    <name evidence="2" type="ORF">I553_6577</name>
</gene>
<dbReference type="Pfam" id="PF06722">
    <property type="entry name" value="EryCIII-like_C"/>
    <property type="match status" value="1"/>
</dbReference>
<name>X8BF08_MYCXE</name>
<reference evidence="2" key="1">
    <citation type="submission" date="2014-01" db="EMBL/GenBank/DDBJ databases">
        <authorList>
            <person name="Brown-Elliot B."/>
            <person name="Wallace R."/>
            <person name="Lenaerts A."/>
            <person name="Ordway D."/>
            <person name="DeGroote M.A."/>
            <person name="Parker T."/>
            <person name="Sizemore C."/>
            <person name="Tallon L.J."/>
            <person name="Sadzewicz L.K."/>
            <person name="Sengamalay N."/>
            <person name="Fraser C.M."/>
            <person name="Hine E."/>
            <person name="Shefchek K.A."/>
            <person name="Das S.P."/>
            <person name="Tettelin H."/>
        </authorList>
    </citation>
    <scope>NUCLEOTIDE SEQUENCE [LARGE SCALE GENOMIC DNA]</scope>
    <source>
        <strain evidence="2">4042</strain>
    </source>
</reference>
<sequence>MDLGERALIYLDIPGFADIPHPDHIKVVGTLDYATIFPACRAVVHHGGAGTTAAGMRAGLPALILWVGHDQPIWAAAVERLNVGAPNRFPLRPGNHWSKGCAQSLRLNVSGELVTSPPC</sequence>
<dbReference type="PANTHER" id="PTHR48050:SF13">
    <property type="entry name" value="STEROL 3-BETA-GLUCOSYLTRANSFERASE UGT80A2"/>
    <property type="match status" value="1"/>
</dbReference>